<dbReference type="Proteomes" id="UP000299102">
    <property type="component" value="Unassembled WGS sequence"/>
</dbReference>
<evidence type="ECO:0000313" key="1">
    <source>
        <dbReference type="EMBL" id="GBP47011.1"/>
    </source>
</evidence>
<proteinExistence type="predicted"/>
<organism evidence="1 2">
    <name type="scientific">Eumeta variegata</name>
    <name type="common">Bagworm moth</name>
    <name type="synonym">Eumeta japonica</name>
    <dbReference type="NCBI Taxonomy" id="151549"/>
    <lineage>
        <taxon>Eukaryota</taxon>
        <taxon>Metazoa</taxon>
        <taxon>Ecdysozoa</taxon>
        <taxon>Arthropoda</taxon>
        <taxon>Hexapoda</taxon>
        <taxon>Insecta</taxon>
        <taxon>Pterygota</taxon>
        <taxon>Neoptera</taxon>
        <taxon>Endopterygota</taxon>
        <taxon>Lepidoptera</taxon>
        <taxon>Glossata</taxon>
        <taxon>Ditrysia</taxon>
        <taxon>Tineoidea</taxon>
        <taxon>Psychidae</taxon>
        <taxon>Oiketicinae</taxon>
        <taxon>Eumeta</taxon>
    </lineage>
</organism>
<evidence type="ECO:0000313" key="2">
    <source>
        <dbReference type="Proteomes" id="UP000299102"/>
    </source>
</evidence>
<protein>
    <submittedName>
        <fullName evidence="1">Uncharacterized protein</fullName>
    </submittedName>
</protein>
<dbReference type="EMBL" id="BGZK01000493">
    <property type="protein sequence ID" value="GBP47011.1"/>
    <property type="molecule type" value="Genomic_DNA"/>
</dbReference>
<name>A0A4C1W7G2_EUMVA</name>
<reference evidence="1 2" key="1">
    <citation type="journal article" date="2019" name="Commun. Biol.">
        <title>The bagworm genome reveals a unique fibroin gene that provides high tensile strength.</title>
        <authorList>
            <person name="Kono N."/>
            <person name="Nakamura H."/>
            <person name="Ohtoshi R."/>
            <person name="Tomita M."/>
            <person name="Numata K."/>
            <person name="Arakawa K."/>
        </authorList>
    </citation>
    <scope>NUCLEOTIDE SEQUENCE [LARGE SCALE GENOMIC DNA]</scope>
</reference>
<gene>
    <name evidence="1" type="ORF">EVAR_32530_1</name>
</gene>
<comment type="caution">
    <text evidence="1">The sequence shown here is derived from an EMBL/GenBank/DDBJ whole genome shotgun (WGS) entry which is preliminary data.</text>
</comment>
<dbReference type="AlphaFoldDB" id="A0A4C1W7G2"/>
<accession>A0A4C1W7G2</accession>
<sequence length="128" mass="13746">MYCTVWLVPGLHLMEDTAPSGQSIYWRLSSSVQCPSATLSPRRAIWIPGLIGAGILSSVGYSVVPSCVGMGRSLPASARLKARRANILTNSSMVSTLKSLAMTCLTYHLAPVIIRSTMFCLETLALQS</sequence>
<keyword evidence="2" id="KW-1185">Reference proteome</keyword>